<dbReference type="AlphaFoldDB" id="A0A183J8S8"/>
<dbReference type="InterPro" id="IPR041728">
    <property type="entry name" value="GPAT/DHAPAT_LPLAT"/>
</dbReference>
<evidence type="ECO:0000313" key="8">
    <source>
        <dbReference type="WBParaSite" id="SBAD_0001268101-mRNA-1"/>
    </source>
</evidence>
<dbReference type="GO" id="GO:0031966">
    <property type="term" value="C:mitochondrial membrane"/>
    <property type="evidence" value="ECO:0007669"/>
    <property type="project" value="TreeGrafter"/>
</dbReference>
<dbReference type="SMART" id="SM00563">
    <property type="entry name" value="PlsC"/>
    <property type="match status" value="1"/>
</dbReference>
<organism evidence="8">
    <name type="scientific">Soboliphyme baturini</name>
    <dbReference type="NCBI Taxonomy" id="241478"/>
    <lineage>
        <taxon>Eukaryota</taxon>
        <taxon>Metazoa</taxon>
        <taxon>Ecdysozoa</taxon>
        <taxon>Nematoda</taxon>
        <taxon>Enoplea</taxon>
        <taxon>Dorylaimia</taxon>
        <taxon>Dioctophymatida</taxon>
        <taxon>Dioctophymatoidea</taxon>
        <taxon>Soboliphymatidae</taxon>
        <taxon>Soboliphyme</taxon>
    </lineage>
</organism>
<dbReference type="Proteomes" id="UP000270296">
    <property type="component" value="Unassembled WGS sequence"/>
</dbReference>
<sequence length="268" mass="30358">MLTDAGDILSKMAAKISRIFIWFCSWIAQCIIRRCVSAIFMNKEQIESLIHMSKKKKPLIILPNHLSHLDYVLVTYVFWRCGVRLPYVAAGNNLDTGLMSPILRRLGAFFIRRRSSGVTLMDTLYRITLSCYVAELVKHNECIEIFLEAGRSRTGRRLPAKSGLLSVIVNACLEGAIDDAWIVPVSITYEKLAEGGFASELLVSFKTFMVAMCLIFKKFYFISGPEKATRNFSICNKECSCPNVFGQWQCSSSPWRTIVFESMFSVNV</sequence>
<dbReference type="EMBL" id="UZAM01017355">
    <property type="protein sequence ID" value="VDP46987.1"/>
    <property type="molecule type" value="Genomic_DNA"/>
</dbReference>
<evidence type="ECO:0000256" key="3">
    <source>
        <dbReference type="ARBA" id="ARBA00023136"/>
    </source>
</evidence>
<reference evidence="8" key="1">
    <citation type="submission" date="2016-06" db="UniProtKB">
        <authorList>
            <consortium name="WormBaseParasite"/>
        </authorList>
    </citation>
    <scope>IDENTIFICATION</scope>
</reference>
<dbReference type="WBParaSite" id="SBAD_0001268101-mRNA-1">
    <property type="protein sequence ID" value="SBAD_0001268101-mRNA-1"/>
    <property type="gene ID" value="SBAD_0001268101"/>
</dbReference>
<dbReference type="GO" id="GO:0008654">
    <property type="term" value="P:phospholipid biosynthetic process"/>
    <property type="evidence" value="ECO:0007669"/>
    <property type="project" value="TreeGrafter"/>
</dbReference>
<keyword evidence="3" id="KW-0472">Membrane</keyword>
<dbReference type="OrthoDB" id="5962536at2759"/>
<evidence type="ECO:0000256" key="4">
    <source>
        <dbReference type="ARBA" id="ARBA00023315"/>
    </source>
</evidence>
<reference evidence="6 7" key="2">
    <citation type="submission" date="2018-11" db="EMBL/GenBank/DDBJ databases">
        <authorList>
            <consortium name="Pathogen Informatics"/>
        </authorList>
    </citation>
    <scope>NUCLEOTIDE SEQUENCE [LARGE SCALE GENOMIC DNA]</scope>
</reference>
<evidence type="ECO:0000259" key="5">
    <source>
        <dbReference type="SMART" id="SM00563"/>
    </source>
</evidence>
<comment type="similarity">
    <text evidence="1">Belongs to the GPAT/DAPAT family.</text>
</comment>
<accession>A0A183J8S8</accession>
<dbReference type="GO" id="GO:0004366">
    <property type="term" value="F:glycerol-3-phosphate O-acyltransferase activity"/>
    <property type="evidence" value="ECO:0007669"/>
    <property type="project" value="TreeGrafter"/>
</dbReference>
<keyword evidence="7" id="KW-1185">Reference proteome</keyword>
<gene>
    <name evidence="6" type="ORF">SBAD_LOCUS12276</name>
</gene>
<feature type="domain" description="Phospholipid/glycerol acyltransferase" evidence="5">
    <location>
        <begin position="59"/>
        <end position="190"/>
    </location>
</feature>
<keyword evidence="4" id="KW-0012">Acyltransferase</keyword>
<evidence type="ECO:0000313" key="7">
    <source>
        <dbReference type="Proteomes" id="UP000270296"/>
    </source>
</evidence>
<dbReference type="GO" id="GO:0006072">
    <property type="term" value="P:glycerol-3-phosphate metabolic process"/>
    <property type="evidence" value="ECO:0007669"/>
    <property type="project" value="TreeGrafter"/>
</dbReference>
<evidence type="ECO:0000256" key="2">
    <source>
        <dbReference type="ARBA" id="ARBA00022679"/>
    </source>
</evidence>
<dbReference type="GO" id="GO:0019432">
    <property type="term" value="P:triglyceride biosynthetic process"/>
    <property type="evidence" value="ECO:0007669"/>
    <property type="project" value="TreeGrafter"/>
</dbReference>
<protein>
    <submittedName>
        <fullName evidence="8">PlsC domain-containing protein</fullName>
    </submittedName>
</protein>
<dbReference type="Pfam" id="PF01553">
    <property type="entry name" value="Acyltransferase"/>
    <property type="match status" value="1"/>
</dbReference>
<dbReference type="PANTHER" id="PTHR12563:SF23">
    <property type="entry name" value="BCDNA.GH07066"/>
    <property type="match status" value="1"/>
</dbReference>
<dbReference type="GO" id="GO:0006631">
    <property type="term" value="P:fatty acid metabolic process"/>
    <property type="evidence" value="ECO:0007669"/>
    <property type="project" value="TreeGrafter"/>
</dbReference>
<evidence type="ECO:0000256" key="1">
    <source>
        <dbReference type="ARBA" id="ARBA00007937"/>
    </source>
</evidence>
<dbReference type="PANTHER" id="PTHR12563">
    <property type="entry name" value="GLYCEROL-3-PHOSPHATE ACYLTRANSFERASE"/>
    <property type="match status" value="1"/>
</dbReference>
<keyword evidence="2" id="KW-0808">Transferase</keyword>
<dbReference type="InterPro" id="IPR002123">
    <property type="entry name" value="Plipid/glycerol_acylTrfase"/>
</dbReference>
<proteinExistence type="inferred from homology"/>
<dbReference type="SUPFAM" id="SSF69593">
    <property type="entry name" value="Glycerol-3-phosphate (1)-acyltransferase"/>
    <property type="match status" value="1"/>
</dbReference>
<dbReference type="InterPro" id="IPR022284">
    <property type="entry name" value="GPAT/DHAPAT"/>
</dbReference>
<name>A0A183J8S8_9BILA</name>
<dbReference type="CDD" id="cd07993">
    <property type="entry name" value="LPLAT_DHAPAT-like"/>
    <property type="match status" value="1"/>
</dbReference>
<evidence type="ECO:0000313" key="6">
    <source>
        <dbReference type="EMBL" id="VDP46987.1"/>
    </source>
</evidence>